<feature type="domain" description="Amidase" evidence="2">
    <location>
        <begin position="65"/>
        <end position="511"/>
    </location>
</feature>
<keyword evidence="3" id="KW-0378">Hydrolase</keyword>
<gene>
    <name evidence="3" type="ORF">CWI69_05625</name>
</gene>
<sequence>MTTIGNQPKRRSWRRLLITLFSAGLLWQSQAIAATDFDYQFDYQEVQVDELQAAMADGQLNAEAIVRHYYQQIAQHNQRGADLRAVNQLLPLEQALALARDLDAERDNGTVRGPLHGIPVLLKDNIDTADGLPNTAGSLLLKEHFPAQDAFLVERLRDAGAIIIGKANLSEWANFRSTASSSGWSSVGGQTKNPFDTTRSTCGSSAGSAAAVSANFIPLAVGTETDGSLVCPAAVTGIVTIKPTIGLISRSGIIPISHSQDTAGPMARSVRDAVYLLAAMQGKDAADSAGYAVDTDFTAHLKDDGLRGKRIGVMRDLTGYHAGLDAVFDAQLEALRNAGAIIVDDIEFVNGRGWGQDEFTVLLHEFKADMAAYFAQHPQSPYRSLADLIAANEAQADSIMPFFGQELFTMADARSEAQQEEYEAALKRAKQAAGVDGIDATLKAHKLDLLIAPTTAPAWKIDLINGDHYLGSASSPAAVAGYPHITVPMGFVQHLPVGLSFFAGANSEATLIEAAYGFEQVTQARKAPPLMPRDH</sequence>
<evidence type="ECO:0000259" key="2">
    <source>
        <dbReference type="Pfam" id="PF01425"/>
    </source>
</evidence>
<dbReference type="EMBL" id="PIPW01000001">
    <property type="protein sequence ID" value="RUO54878.1"/>
    <property type="molecule type" value="Genomic_DNA"/>
</dbReference>
<organism evidence="3 4">
    <name type="scientific">Pseudidiomarina halophila</name>
    <dbReference type="NCBI Taxonomy" id="1449799"/>
    <lineage>
        <taxon>Bacteria</taxon>
        <taxon>Pseudomonadati</taxon>
        <taxon>Pseudomonadota</taxon>
        <taxon>Gammaproteobacteria</taxon>
        <taxon>Alteromonadales</taxon>
        <taxon>Idiomarinaceae</taxon>
        <taxon>Pseudidiomarina</taxon>
    </lineage>
</organism>
<dbReference type="InterPro" id="IPR023631">
    <property type="entry name" value="Amidase_dom"/>
</dbReference>
<keyword evidence="4" id="KW-1185">Reference proteome</keyword>
<protein>
    <submittedName>
        <fullName evidence="3">Amidase</fullName>
        <ecNumber evidence="3">3.5.1.4</ecNumber>
    </submittedName>
</protein>
<dbReference type="Gene3D" id="3.90.1300.10">
    <property type="entry name" value="Amidase signature (AS) domain"/>
    <property type="match status" value="1"/>
</dbReference>
<keyword evidence="1" id="KW-0732">Signal</keyword>
<proteinExistence type="predicted"/>
<dbReference type="InterPro" id="IPR036928">
    <property type="entry name" value="AS_sf"/>
</dbReference>
<reference evidence="4" key="1">
    <citation type="journal article" date="2018" name="Front. Microbiol.">
        <title>Genome-Based Analysis Reveals the Taxonomy and Diversity of the Family Idiomarinaceae.</title>
        <authorList>
            <person name="Liu Y."/>
            <person name="Lai Q."/>
            <person name="Shao Z."/>
        </authorList>
    </citation>
    <scope>NUCLEOTIDE SEQUENCE [LARGE SCALE GENOMIC DNA]</scope>
    <source>
        <strain evidence="4">BH195</strain>
    </source>
</reference>
<dbReference type="SUPFAM" id="SSF75304">
    <property type="entry name" value="Amidase signature (AS) enzymes"/>
    <property type="match status" value="1"/>
</dbReference>
<dbReference type="OrthoDB" id="9811471at2"/>
<dbReference type="RefSeq" id="WP_126762641.1">
    <property type="nucleotide sequence ID" value="NZ_JBHLTZ010000004.1"/>
</dbReference>
<evidence type="ECO:0000313" key="4">
    <source>
        <dbReference type="Proteomes" id="UP000287198"/>
    </source>
</evidence>
<dbReference type="AlphaFoldDB" id="A0A432Y1Q3"/>
<feature type="signal peptide" evidence="1">
    <location>
        <begin position="1"/>
        <end position="33"/>
    </location>
</feature>
<dbReference type="Pfam" id="PF01425">
    <property type="entry name" value="Amidase"/>
    <property type="match status" value="1"/>
</dbReference>
<accession>A0A432Y1Q3</accession>
<comment type="caution">
    <text evidence="3">The sequence shown here is derived from an EMBL/GenBank/DDBJ whole genome shotgun (WGS) entry which is preliminary data.</text>
</comment>
<dbReference type="PANTHER" id="PTHR42678:SF34">
    <property type="entry name" value="OS04G0183300 PROTEIN"/>
    <property type="match status" value="1"/>
</dbReference>
<evidence type="ECO:0000256" key="1">
    <source>
        <dbReference type="SAM" id="SignalP"/>
    </source>
</evidence>
<dbReference type="EC" id="3.5.1.4" evidence="3"/>
<dbReference type="Proteomes" id="UP000287198">
    <property type="component" value="Unassembled WGS sequence"/>
</dbReference>
<dbReference type="PANTHER" id="PTHR42678">
    <property type="entry name" value="AMIDASE"/>
    <property type="match status" value="1"/>
</dbReference>
<dbReference type="NCBIfam" id="NF006006">
    <property type="entry name" value="PRK08137.1"/>
    <property type="match status" value="1"/>
</dbReference>
<evidence type="ECO:0000313" key="3">
    <source>
        <dbReference type="EMBL" id="RUO54878.1"/>
    </source>
</evidence>
<name>A0A432Y1Q3_9GAMM</name>
<dbReference type="GO" id="GO:0004040">
    <property type="term" value="F:amidase activity"/>
    <property type="evidence" value="ECO:0007669"/>
    <property type="project" value="UniProtKB-EC"/>
</dbReference>
<feature type="chain" id="PRO_5019246581" evidence="1">
    <location>
        <begin position="34"/>
        <end position="535"/>
    </location>
</feature>